<name>A0A131YNA3_RHIAP</name>
<evidence type="ECO:0000313" key="1">
    <source>
        <dbReference type="EMBL" id="JAP79910.1"/>
    </source>
</evidence>
<accession>A0A131YNA3</accession>
<dbReference type="AlphaFoldDB" id="A0A131YNA3"/>
<proteinExistence type="predicted"/>
<dbReference type="EMBL" id="GEDV01008647">
    <property type="protein sequence ID" value="JAP79910.1"/>
    <property type="molecule type" value="Transcribed_RNA"/>
</dbReference>
<protein>
    <submittedName>
        <fullName evidence="1">Uncharacterized protein</fullName>
    </submittedName>
</protein>
<reference evidence="1" key="1">
    <citation type="journal article" date="2016" name="Ticks Tick Borne Dis.">
        <title>De novo assembly and annotation of the salivary gland transcriptome of Rhipicephalus appendiculatus male and female ticks during blood feeding.</title>
        <authorList>
            <person name="de Castro M.H."/>
            <person name="de Klerk D."/>
            <person name="Pienaar R."/>
            <person name="Latif A.A."/>
            <person name="Rees D.J."/>
            <person name="Mans B.J."/>
        </authorList>
    </citation>
    <scope>NUCLEOTIDE SEQUENCE</scope>
    <source>
        <tissue evidence="1">Salivary glands</tissue>
    </source>
</reference>
<organism evidence="1">
    <name type="scientific">Rhipicephalus appendiculatus</name>
    <name type="common">Brown ear tick</name>
    <dbReference type="NCBI Taxonomy" id="34631"/>
    <lineage>
        <taxon>Eukaryota</taxon>
        <taxon>Metazoa</taxon>
        <taxon>Ecdysozoa</taxon>
        <taxon>Arthropoda</taxon>
        <taxon>Chelicerata</taxon>
        <taxon>Arachnida</taxon>
        <taxon>Acari</taxon>
        <taxon>Parasitiformes</taxon>
        <taxon>Ixodida</taxon>
        <taxon>Ixodoidea</taxon>
        <taxon>Ixodidae</taxon>
        <taxon>Rhipicephalinae</taxon>
        <taxon>Rhipicephalus</taxon>
        <taxon>Rhipicephalus</taxon>
    </lineage>
</organism>
<sequence>MLLYYETQTVVGSSSKIQLLFTLQEFLPFHLLDSTTVISCIMNDSVNGDIAVYSIFFLLCVAAAQRVPPARAVVNSDVYIQQLPLQHALMQHIQQFVREEVARQLSLVPYVPTSAHTLTPTLRKAIEEQVSDALPPTYHPSPISAPLTYAEVARRP</sequence>